<evidence type="ECO:0008006" key="3">
    <source>
        <dbReference type="Google" id="ProtNLM"/>
    </source>
</evidence>
<evidence type="ECO:0000313" key="1">
    <source>
        <dbReference type="EMBL" id="NGO68952.1"/>
    </source>
</evidence>
<dbReference type="Proteomes" id="UP000477722">
    <property type="component" value="Unassembled WGS sequence"/>
</dbReference>
<gene>
    <name evidence="1" type="ORF">G5C65_11410</name>
</gene>
<sequence>MPADRPPPLAIRDDAARWNTLRSEKTLAVAARTLVSTIRVLECLPSLLRGDSRVAVVFAYDPTSAFSEGVLDVLHDAGCRVLPWDRLTALAPDLLLSASENIDPPQGDYPVLVLPHGVGFQKFVPDSRSPGTRLSGVVGDRLLKSGRAWLTISHPHQHRQLQESHPEAAERTVLVGDPCFDELRAGLGQAARFRRALGVPDGRRLVVLSSTWGSTSLLGRQPQLPARLLEALPYDEYRVAAILHPHVWSAHGEWQIRTLQAAALEAGLILIPPFREWRSALVAASVVVGDHGSVTLYGAALGKPVVLGAFGGDAVPGTAVAALGRRAPRLRTQDSPERVIEPALTRHDPHRYDDVAALAFAESGQALTRLRALVYDLLGLGEPAAPAAPVLAPAAPESEPLPVTSWVVTTSVARDADPPTVEVRRHPAAVARTEGEGPAGFHHLCCAEDERDTRLTESASVLLCREPGGIPAAAALRWIAGTLSRFPGSLLAAARIRGGGCLVGLRDGRVVEAAPTGPDPGAGPLTALVYTCLRAGLPLGPAVVALRTGADREVDVALRVRPPSSTGGATGAD</sequence>
<reference evidence="1 2" key="1">
    <citation type="submission" date="2020-02" db="EMBL/GenBank/DDBJ databases">
        <title>Whole-genome analyses of novel actinobacteria.</title>
        <authorList>
            <person name="Sahin N."/>
            <person name="Tatar D."/>
        </authorList>
    </citation>
    <scope>NUCLEOTIDE SEQUENCE [LARGE SCALE GENOMIC DNA]</scope>
    <source>
        <strain evidence="1 2">SB3404</strain>
    </source>
</reference>
<evidence type="ECO:0000313" key="2">
    <source>
        <dbReference type="Proteomes" id="UP000477722"/>
    </source>
</evidence>
<dbReference type="SUPFAM" id="SSF53756">
    <property type="entry name" value="UDP-Glycosyltransferase/glycogen phosphorylase"/>
    <property type="match status" value="1"/>
</dbReference>
<comment type="caution">
    <text evidence="1">The sequence shown here is derived from an EMBL/GenBank/DDBJ whole genome shotgun (WGS) entry which is preliminary data.</text>
</comment>
<dbReference type="Gene3D" id="3.40.50.12580">
    <property type="match status" value="1"/>
</dbReference>
<name>A0A6G4WVS4_9ACTN</name>
<dbReference type="RefSeq" id="WP_165298649.1">
    <property type="nucleotide sequence ID" value="NZ_JAAKZZ010000087.1"/>
</dbReference>
<proteinExistence type="predicted"/>
<keyword evidence="2" id="KW-1185">Reference proteome</keyword>
<accession>A0A6G4WVS4</accession>
<dbReference type="EMBL" id="JAAKZZ010000087">
    <property type="protein sequence ID" value="NGO68952.1"/>
    <property type="molecule type" value="Genomic_DNA"/>
</dbReference>
<dbReference type="AlphaFoldDB" id="A0A6G4WVS4"/>
<protein>
    <recommendedName>
        <fullName evidence="3">Translation initiation factor IF-2</fullName>
    </recommendedName>
</protein>
<dbReference type="InterPro" id="IPR043148">
    <property type="entry name" value="TagF_C"/>
</dbReference>
<organism evidence="1 2">
    <name type="scientific">Streptomyces boncukensis</name>
    <dbReference type="NCBI Taxonomy" id="2711219"/>
    <lineage>
        <taxon>Bacteria</taxon>
        <taxon>Bacillati</taxon>
        <taxon>Actinomycetota</taxon>
        <taxon>Actinomycetes</taxon>
        <taxon>Kitasatosporales</taxon>
        <taxon>Streptomycetaceae</taxon>
        <taxon>Streptomyces</taxon>
    </lineage>
</organism>